<reference evidence="9 10" key="1">
    <citation type="submission" date="2020-08" db="EMBL/GenBank/DDBJ databases">
        <title>Sequencing the genomes of 1000 actinobacteria strains.</title>
        <authorList>
            <person name="Klenk H.-P."/>
        </authorList>
    </citation>
    <scope>NUCLEOTIDE SEQUENCE [LARGE SCALE GENOMIC DNA]</scope>
    <source>
        <strain evidence="9 10">DSM 105369</strain>
    </source>
</reference>
<keyword evidence="3 7" id="KW-0812">Transmembrane</keyword>
<comment type="subcellular location">
    <subcellularLocation>
        <location evidence="1">Cell membrane</location>
        <topology evidence="1">Multi-pass membrane protein</topology>
    </subcellularLocation>
</comment>
<protein>
    <submittedName>
        <fullName evidence="9">Undecaprenyl-diphosphatase</fullName>
        <ecNumber evidence="9">3.6.1.27</ecNumber>
    </submittedName>
</protein>
<proteinExistence type="predicted"/>
<dbReference type="SMART" id="SM00014">
    <property type="entry name" value="acidPPc"/>
    <property type="match status" value="1"/>
</dbReference>
<name>A0A839N2X0_9MICO</name>
<evidence type="ECO:0000313" key="9">
    <source>
        <dbReference type="EMBL" id="MBB2892080.1"/>
    </source>
</evidence>
<evidence type="ECO:0000256" key="7">
    <source>
        <dbReference type="SAM" id="Phobius"/>
    </source>
</evidence>
<evidence type="ECO:0000259" key="8">
    <source>
        <dbReference type="SMART" id="SM00014"/>
    </source>
</evidence>
<evidence type="ECO:0000256" key="1">
    <source>
        <dbReference type="ARBA" id="ARBA00004651"/>
    </source>
</evidence>
<feature type="domain" description="Phosphatidic acid phosphatase type 2/haloperoxidase" evidence="8">
    <location>
        <begin position="59"/>
        <end position="167"/>
    </location>
</feature>
<evidence type="ECO:0000313" key="10">
    <source>
        <dbReference type="Proteomes" id="UP000559182"/>
    </source>
</evidence>
<dbReference type="PANTHER" id="PTHR14969:SF62">
    <property type="entry name" value="DECAPRENYLPHOSPHORYL-5-PHOSPHORIBOSE PHOSPHATASE RV3807C-RELATED"/>
    <property type="match status" value="1"/>
</dbReference>
<dbReference type="Proteomes" id="UP000559182">
    <property type="component" value="Unassembled WGS sequence"/>
</dbReference>
<feature type="transmembrane region" description="Helical" evidence="7">
    <location>
        <begin position="126"/>
        <end position="146"/>
    </location>
</feature>
<dbReference type="SUPFAM" id="SSF48317">
    <property type="entry name" value="Acid phosphatase/Vanadium-dependent haloperoxidase"/>
    <property type="match status" value="1"/>
</dbReference>
<feature type="transmembrane region" description="Helical" evidence="7">
    <location>
        <begin position="21"/>
        <end position="44"/>
    </location>
</feature>
<dbReference type="Pfam" id="PF01569">
    <property type="entry name" value="PAP2"/>
    <property type="match status" value="1"/>
</dbReference>
<evidence type="ECO:0000256" key="6">
    <source>
        <dbReference type="ARBA" id="ARBA00023136"/>
    </source>
</evidence>
<evidence type="ECO:0000256" key="2">
    <source>
        <dbReference type="ARBA" id="ARBA00022475"/>
    </source>
</evidence>
<accession>A0A839N2X0</accession>
<gene>
    <name evidence="9" type="ORF">FHU39_002064</name>
</gene>
<evidence type="ECO:0000256" key="5">
    <source>
        <dbReference type="ARBA" id="ARBA00022989"/>
    </source>
</evidence>
<organism evidence="9 10">
    <name type="scientific">Flexivirga oryzae</name>
    <dbReference type="NCBI Taxonomy" id="1794944"/>
    <lineage>
        <taxon>Bacteria</taxon>
        <taxon>Bacillati</taxon>
        <taxon>Actinomycetota</taxon>
        <taxon>Actinomycetes</taxon>
        <taxon>Micrococcales</taxon>
        <taxon>Dermacoccaceae</taxon>
        <taxon>Flexivirga</taxon>
    </lineage>
</organism>
<dbReference type="AlphaFoldDB" id="A0A839N2X0"/>
<evidence type="ECO:0000256" key="4">
    <source>
        <dbReference type="ARBA" id="ARBA00022801"/>
    </source>
</evidence>
<dbReference type="GO" id="GO:0005886">
    <property type="term" value="C:plasma membrane"/>
    <property type="evidence" value="ECO:0007669"/>
    <property type="project" value="UniProtKB-SubCell"/>
</dbReference>
<dbReference type="InterPro" id="IPR036938">
    <property type="entry name" value="PAP2/HPO_sf"/>
</dbReference>
<dbReference type="EMBL" id="JACHVQ010000001">
    <property type="protein sequence ID" value="MBB2892080.1"/>
    <property type="molecule type" value="Genomic_DNA"/>
</dbReference>
<keyword evidence="4 9" id="KW-0378">Hydrolase</keyword>
<keyword evidence="6 7" id="KW-0472">Membrane</keyword>
<dbReference type="Gene3D" id="1.20.144.10">
    <property type="entry name" value="Phosphatidic acid phosphatase type 2/haloperoxidase"/>
    <property type="match status" value="1"/>
</dbReference>
<dbReference type="GO" id="GO:0050380">
    <property type="term" value="F:undecaprenyl-diphosphatase activity"/>
    <property type="evidence" value="ECO:0007669"/>
    <property type="project" value="UniProtKB-EC"/>
</dbReference>
<keyword evidence="5 7" id="KW-1133">Transmembrane helix</keyword>
<sequence>MNLNLFWQINHFAARTGWAHPVMAAFALWGGLVLLVVILAVAWAGHRDSSQPARTAAATVLAGVSAVVALGVNQVVAAAHFEARPFVAHHGVTVLLHHAADNAFPSDHATIAGALAAGILVFARRWGLLAILVALFLAFARVYVGVHYPDDVVVGLALGAVVTVLLWAGLGRLLTKTLQDRLPPAGHRLIGSTQPQHTH</sequence>
<dbReference type="RefSeq" id="WP_183320243.1">
    <property type="nucleotide sequence ID" value="NZ_JACHVQ010000001.1"/>
</dbReference>
<keyword evidence="2" id="KW-1003">Cell membrane</keyword>
<dbReference type="EC" id="3.6.1.27" evidence="9"/>
<dbReference type="PANTHER" id="PTHR14969">
    <property type="entry name" value="SPHINGOSINE-1-PHOSPHATE PHOSPHOHYDROLASE"/>
    <property type="match status" value="1"/>
</dbReference>
<dbReference type="InterPro" id="IPR000326">
    <property type="entry name" value="PAP2/HPO"/>
</dbReference>
<feature type="transmembrane region" description="Helical" evidence="7">
    <location>
        <begin position="152"/>
        <end position="174"/>
    </location>
</feature>
<comment type="caution">
    <text evidence="9">The sequence shown here is derived from an EMBL/GenBank/DDBJ whole genome shotgun (WGS) entry which is preliminary data.</text>
</comment>
<feature type="transmembrane region" description="Helical" evidence="7">
    <location>
        <begin position="56"/>
        <end position="76"/>
    </location>
</feature>
<evidence type="ECO:0000256" key="3">
    <source>
        <dbReference type="ARBA" id="ARBA00022692"/>
    </source>
</evidence>
<keyword evidence="10" id="KW-1185">Reference proteome</keyword>